<feature type="transmembrane region" description="Helical" evidence="7">
    <location>
        <begin position="235"/>
        <end position="256"/>
    </location>
</feature>
<evidence type="ECO:0000256" key="7">
    <source>
        <dbReference type="SAM" id="Phobius"/>
    </source>
</evidence>
<dbReference type="InterPro" id="IPR001851">
    <property type="entry name" value="ABC_transp_permease"/>
</dbReference>
<evidence type="ECO:0000256" key="1">
    <source>
        <dbReference type="ARBA" id="ARBA00004651"/>
    </source>
</evidence>
<feature type="transmembrane region" description="Helical" evidence="7">
    <location>
        <begin position="74"/>
        <end position="101"/>
    </location>
</feature>
<dbReference type="EMBL" id="FZNP01000020">
    <property type="protein sequence ID" value="SNS53548.1"/>
    <property type="molecule type" value="Genomic_DNA"/>
</dbReference>
<dbReference type="PANTHER" id="PTHR32196">
    <property type="entry name" value="ABC TRANSPORTER PERMEASE PROTEIN YPHD-RELATED-RELATED"/>
    <property type="match status" value="1"/>
</dbReference>
<dbReference type="RefSeq" id="WP_218826371.1">
    <property type="nucleotide sequence ID" value="NZ_FZNP01000020.1"/>
</dbReference>
<keyword evidence="3 7" id="KW-0812">Transmembrane</keyword>
<name>A0A239FAL4_9ACTN</name>
<feature type="transmembrane region" description="Helical" evidence="7">
    <location>
        <begin position="145"/>
        <end position="167"/>
    </location>
</feature>
<feature type="transmembrane region" description="Helical" evidence="7">
    <location>
        <begin position="268"/>
        <end position="299"/>
    </location>
</feature>
<keyword evidence="4 7" id="KW-1133">Transmembrane helix</keyword>
<protein>
    <submittedName>
        <fullName evidence="8">Monosaccharide ABC transporter membrane protein, CUT2 family</fullName>
    </submittedName>
</protein>
<evidence type="ECO:0000256" key="2">
    <source>
        <dbReference type="ARBA" id="ARBA00022475"/>
    </source>
</evidence>
<dbReference type="CDD" id="cd06579">
    <property type="entry name" value="TM_PBP1_transp_AraH_like"/>
    <property type="match status" value="1"/>
</dbReference>
<feature type="region of interest" description="Disordered" evidence="6">
    <location>
        <begin position="1"/>
        <end position="23"/>
    </location>
</feature>
<gene>
    <name evidence="8" type="ORF">SAMN06265355_1206</name>
</gene>
<dbReference type="Pfam" id="PF02653">
    <property type="entry name" value="BPD_transp_2"/>
    <property type="match status" value="1"/>
</dbReference>
<evidence type="ECO:0000313" key="8">
    <source>
        <dbReference type="EMBL" id="SNS53548.1"/>
    </source>
</evidence>
<comment type="subcellular location">
    <subcellularLocation>
        <location evidence="1">Cell membrane</location>
        <topology evidence="1">Multi-pass membrane protein</topology>
    </subcellularLocation>
</comment>
<keyword evidence="5 7" id="KW-0472">Membrane</keyword>
<sequence>MSESTLRDQAATPGTPPRRRARGLPGLATDAFLRRREATILLVALGLLIYFQTAKSVFLTHDNLVNVSQGTAPYAIIAVGEVFLLVSGEIDLSVGMVFALAPFLMHYMVDFSGVYPFIAIVLAVLAGALIGLGNGVVTVVLRVPSFVATLGSMFLVQGIMLTTSHAYPAQIPEAAEGLAGWFGRAPWAELTWCLVIVVFFHLVLTRTRWGLHTVATGGNPLGAAEAGIRTGRIKIGNFMLTGALGAFAGILEAFRVGSIDPSSGGSNAMFIAVSAAVIGGTALAGGSGTVVGALLGALVLAEMQNGFNLIGISANPFNIILGSAIIISMVLNVHLARLRRAGRS</sequence>
<evidence type="ECO:0000313" key="9">
    <source>
        <dbReference type="Proteomes" id="UP000198420"/>
    </source>
</evidence>
<dbReference type="PANTHER" id="PTHR32196:SF72">
    <property type="entry name" value="RIBOSE IMPORT PERMEASE PROTEIN RBSC"/>
    <property type="match status" value="1"/>
</dbReference>
<keyword evidence="9" id="KW-1185">Reference proteome</keyword>
<organism evidence="8 9">
    <name type="scientific">Actinomadura mexicana</name>
    <dbReference type="NCBI Taxonomy" id="134959"/>
    <lineage>
        <taxon>Bacteria</taxon>
        <taxon>Bacillati</taxon>
        <taxon>Actinomycetota</taxon>
        <taxon>Actinomycetes</taxon>
        <taxon>Streptosporangiales</taxon>
        <taxon>Thermomonosporaceae</taxon>
        <taxon>Actinomadura</taxon>
    </lineage>
</organism>
<feature type="transmembrane region" description="Helical" evidence="7">
    <location>
        <begin position="187"/>
        <end position="204"/>
    </location>
</feature>
<evidence type="ECO:0000256" key="6">
    <source>
        <dbReference type="SAM" id="MobiDB-lite"/>
    </source>
</evidence>
<proteinExistence type="predicted"/>
<dbReference type="GO" id="GO:0022857">
    <property type="term" value="F:transmembrane transporter activity"/>
    <property type="evidence" value="ECO:0007669"/>
    <property type="project" value="InterPro"/>
</dbReference>
<reference evidence="9" key="1">
    <citation type="submission" date="2017-06" db="EMBL/GenBank/DDBJ databases">
        <authorList>
            <person name="Varghese N."/>
            <person name="Submissions S."/>
        </authorList>
    </citation>
    <scope>NUCLEOTIDE SEQUENCE [LARGE SCALE GENOMIC DNA]</scope>
    <source>
        <strain evidence="9">DSM 44485</strain>
    </source>
</reference>
<evidence type="ECO:0000256" key="3">
    <source>
        <dbReference type="ARBA" id="ARBA00022692"/>
    </source>
</evidence>
<dbReference type="Proteomes" id="UP000198420">
    <property type="component" value="Unassembled WGS sequence"/>
</dbReference>
<evidence type="ECO:0000256" key="5">
    <source>
        <dbReference type="ARBA" id="ARBA00023136"/>
    </source>
</evidence>
<accession>A0A239FAL4</accession>
<feature type="transmembrane region" description="Helical" evidence="7">
    <location>
        <begin position="113"/>
        <end position="133"/>
    </location>
</feature>
<dbReference type="AlphaFoldDB" id="A0A239FAL4"/>
<evidence type="ECO:0000256" key="4">
    <source>
        <dbReference type="ARBA" id="ARBA00022989"/>
    </source>
</evidence>
<dbReference type="GO" id="GO:0005886">
    <property type="term" value="C:plasma membrane"/>
    <property type="evidence" value="ECO:0007669"/>
    <property type="project" value="UniProtKB-SubCell"/>
</dbReference>
<keyword evidence="2" id="KW-1003">Cell membrane</keyword>
<feature type="transmembrane region" description="Helical" evidence="7">
    <location>
        <begin position="38"/>
        <end position="54"/>
    </location>
</feature>